<proteinExistence type="predicted"/>
<sequence>MSDVVSDGGSDGVPGGGPDGLSDPRAVPPVVRSHRELAARGLPLPPRPTPAAALPITSSGATYEMAQRLAWLDDDQFAVGRWDGSMSVFRFTESAVAGPRINVAVNSPAFQGVQMLAPLPGRAIASSNDDRSIALWHSPRGDWSDLCPAGTFPYDPALGVATSGQGVRAGSPGTLVVGHSSGHVSLWDYDPARRRLRFARSVDVRNPHPVNPWGLHDVQATEVLSDAGGTAYVVTGSEDGYVCVLQVPSGRIMSQTVFNPAAQRGINSLSVRGDALLVANCSVGPQDHNLWYFTVSQQTWRPVLRARANLLVDPQRPQAFNFSTTWGAYADGPCWFASTEEGALWMGTATSDALNVIGYQ</sequence>
<comment type="caution">
    <text evidence="2">The sequence shown here is derived from an EMBL/GenBank/DDBJ whole genome shotgun (WGS) entry which is preliminary data.</text>
</comment>
<organism evidence="2 3">
    <name type="scientific">Streptomyces varsoviensis</name>
    <dbReference type="NCBI Taxonomy" id="67373"/>
    <lineage>
        <taxon>Bacteria</taxon>
        <taxon>Bacillati</taxon>
        <taxon>Actinomycetota</taxon>
        <taxon>Actinomycetes</taxon>
        <taxon>Kitasatosporales</taxon>
        <taxon>Streptomycetaceae</taxon>
        <taxon>Streptomyces</taxon>
    </lineage>
</organism>
<evidence type="ECO:0008006" key="4">
    <source>
        <dbReference type="Google" id="ProtNLM"/>
    </source>
</evidence>
<dbReference type="Proteomes" id="UP000037020">
    <property type="component" value="Unassembled WGS sequence"/>
</dbReference>
<evidence type="ECO:0000313" key="2">
    <source>
        <dbReference type="EMBL" id="KOG86814.1"/>
    </source>
</evidence>
<evidence type="ECO:0000256" key="1">
    <source>
        <dbReference type="SAM" id="MobiDB-lite"/>
    </source>
</evidence>
<reference evidence="2 3" key="1">
    <citation type="submission" date="2015-07" db="EMBL/GenBank/DDBJ databases">
        <authorList>
            <person name="Ju K.-S."/>
            <person name="Doroghazi J.R."/>
            <person name="Metcalf W.W."/>
        </authorList>
    </citation>
    <scope>NUCLEOTIDE SEQUENCE [LARGE SCALE GENOMIC DNA]</scope>
    <source>
        <strain evidence="2 3">NRRL B-3589</strain>
    </source>
</reference>
<evidence type="ECO:0000313" key="3">
    <source>
        <dbReference type="Proteomes" id="UP000037020"/>
    </source>
</evidence>
<dbReference type="InterPro" id="IPR015943">
    <property type="entry name" value="WD40/YVTN_repeat-like_dom_sf"/>
</dbReference>
<feature type="non-terminal residue" evidence="2">
    <location>
        <position position="360"/>
    </location>
</feature>
<keyword evidence="3" id="KW-1185">Reference proteome</keyword>
<dbReference type="Gene3D" id="2.130.10.10">
    <property type="entry name" value="YVTN repeat-like/Quinoprotein amine dehydrogenase"/>
    <property type="match status" value="1"/>
</dbReference>
<name>A0ABR5J088_9ACTN</name>
<feature type="region of interest" description="Disordered" evidence="1">
    <location>
        <begin position="1"/>
        <end position="27"/>
    </location>
</feature>
<dbReference type="InterPro" id="IPR036322">
    <property type="entry name" value="WD40_repeat_dom_sf"/>
</dbReference>
<dbReference type="EMBL" id="LGUT01002613">
    <property type="protein sequence ID" value="KOG86814.1"/>
    <property type="molecule type" value="Genomic_DNA"/>
</dbReference>
<gene>
    <name evidence="2" type="ORF">ADK38_28910</name>
</gene>
<feature type="compositionally biased region" description="Gly residues" evidence="1">
    <location>
        <begin position="9"/>
        <end position="19"/>
    </location>
</feature>
<dbReference type="SUPFAM" id="SSF50978">
    <property type="entry name" value="WD40 repeat-like"/>
    <property type="match status" value="1"/>
</dbReference>
<accession>A0ABR5J088</accession>
<protein>
    <recommendedName>
        <fullName evidence="4">WD40 repeat domain-containing protein</fullName>
    </recommendedName>
</protein>